<feature type="transmembrane region" description="Helical" evidence="1">
    <location>
        <begin position="241"/>
        <end position="263"/>
    </location>
</feature>
<keyword evidence="1" id="KW-0812">Transmembrane</keyword>
<feature type="transmembrane region" description="Helical" evidence="1">
    <location>
        <begin position="200"/>
        <end position="221"/>
    </location>
</feature>
<evidence type="ECO:0000313" key="3">
    <source>
        <dbReference type="Proteomes" id="UP000777438"/>
    </source>
</evidence>
<feature type="transmembrane region" description="Helical" evidence="1">
    <location>
        <begin position="149"/>
        <end position="169"/>
    </location>
</feature>
<dbReference type="Proteomes" id="UP000777438">
    <property type="component" value="Unassembled WGS sequence"/>
</dbReference>
<comment type="caution">
    <text evidence="2">The sequence shown here is derived from an EMBL/GenBank/DDBJ whole genome shotgun (WGS) entry which is preliminary data.</text>
</comment>
<dbReference type="EMBL" id="JAGPYM010000010">
    <property type="protein sequence ID" value="KAH6889744.1"/>
    <property type="molecule type" value="Genomic_DNA"/>
</dbReference>
<protein>
    <submittedName>
        <fullName evidence="2">Uncharacterized protein</fullName>
    </submittedName>
</protein>
<gene>
    <name evidence="2" type="ORF">B0T10DRAFT_486754</name>
</gene>
<dbReference type="OrthoDB" id="3525430at2759"/>
<feature type="transmembrane region" description="Helical" evidence="1">
    <location>
        <begin position="116"/>
        <end position="137"/>
    </location>
</feature>
<reference evidence="2 3" key="1">
    <citation type="journal article" date="2021" name="Nat. Commun.">
        <title>Genetic determinants of endophytism in the Arabidopsis root mycobiome.</title>
        <authorList>
            <person name="Mesny F."/>
            <person name="Miyauchi S."/>
            <person name="Thiergart T."/>
            <person name="Pickel B."/>
            <person name="Atanasova L."/>
            <person name="Karlsson M."/>
            <person name="Huettel B."/>
            <person name="Barry K.W."/>
            <person name="Haridas S."/>
            <person name="Chen C."/>
            <person name="Bauer D."/>
            <person name="Andreopoulos W."/>
            <person name="Pangilinan J."/>
            <person name="LaButti K."/>
            <person name="Riley R."/>
            <person name="Lipzen A."/>
            <person name="Clum A."/>
            <person name="Drula E."/>
            <person name="Henrissat B."/>
            <person name="Kohler A."/>
            <person name="Grigoriev I.V."/>
            <person name="Martin F.M."/>
            <person name="Hacquard S."/>
        </authorList>
    </citation>
    <scope>NUCLEOTIDE SEQUENCE [LARGE SCALE GENOMIC DNA]</scope>
    <source>
        <strain evidence="2 3">MPI-CAGE-CH-0241</strain>
    </source>
</reference>
<feature type="transmembrane region" description="Helical" evidence="1">
    <location>
        <begin position="75"/>
        <end position="95"/>
    </location>
</feature>
<evidence type="ECO:0000256" key="1">
    <source>
        <dbReference type="SAM" id="Phobius"/>
    </source>
</evidence>
<sequence>MGILFSKLHGDNSIPAGAYTAGNASSINGSTIQPYLGINYGLYKDIPTSELPPIPFEWIVSPSNVTGTCPDASQILTMFAVTEAVIVLLTPLIAYRPFVHWLSRGRLGRREKQSILWTWIIVFGCQLLANASIAGMIGNTPGYNHLNMLHIFTLFMARPRYHLVVLGLLRSIVGIQRPRDWDKTKIIQHRMDDRIEFPYADAYIATTLSEMLLLIVAAVFTGVTWHRMPQRSQARELIDGIVSFVSSTPGVALVCALAFVPVFKRYGDAFPMEGRRYDLGRRWGVSVAPDGRARVRIQSTRRKRAAFKRGASAVAAAVLMGFVTLIQWSYWTMFLQMPGVLFCPPKMVGSGVIWAVFTVAGTLAGAAS</sequence>
<feature type="transmembrane region" description="Helical" evidence="1">
    <location>
        <begin position="351"/>
        <end position="367"/>
    </location>
</feature>
<evidence type="ECO:0000313" key="2">
    <source>
        <dbReference type="EMBL" id="KAH6889744.1"/>
    </source>
</evidence>
<keyword evidence="3" id="KW-1185">Reference proteome</keyword>
<proteinExistence type="predicted"/>
<organism evidence="2 3">
    <name type="scientific">Thelonectria olida</name>
    <dbReference type="NCBI Taxonomy" id="1576542"/>
    <lineage>
        <taxon>Eukaryota</taxon>
        <taxon>Fungi</taxon>
        <taxon>Dikarya</taxon>
        <taxon>Ascomycota</taxon>
        <taxon>Pezizomycotina</taxon>
        <taxon>Sordariomycetes</taxon>
        <taxon>Hypocreomycetidae</taxon>
        <taxon>Hypocreales</taxon>
        <taxon>Nectriaceae</taxon>
        <taxon>Thelonectria</taxon>
    </lineage>
</organism>
<accession>A0A9P9ASP4</accession>
<keyword evidence="1" id="KW-0472">Membrane</keyword>
<feature type="transmembrane region" description="Helical" evidence="1">
    <location>
        <begin position="311"/>
        <end position="331"/>
    </location>
</feature>
<keyword evidence="1" id="KW-1133">Transmembrane helix</keyword>
<dbReference type="AlphaFoldDB" id="A0A9P9ASP4"/>
<name>A0A9P9ASP4_9HYPO</name>